<gene>
    <name evidence="9" type="ORF">LAD12857_05560</name>
</gene>
<reference evidence="9 10" key="1">
    <citation type="journal article" date="2024" name="Int. J. Syst. Evol. Microbiol.">
        <title>Lacrimispora brassicae sp. nov. isolated from fermented cabbage, and proposal of Clostridium indicum Gundawar et al. 2019 and Clostridium methoxybenzovorans Mechichi et al. 1999 as heterotypic synonyms of Lacrimispora amygdalina (Parshina et al. 2003) Haas and Blanchard 2020 and Lacrimispora indolis (McClung and McCoy 1957) Haas and Blanchard 2020, respectively.</title>
        <authorList>
            <person name="Kobayashi H."/>
            <person name="Tanizawa Y."/>
            <person name="Sakamoto M."/>
            <person name="Ohkuma M."/>
            <person name="Tohno M."/>
        </authorList>
    </citation>
    <scope>NUCLEOTIDE SEQUENCE [LARGE SCALE GENOMIC DNA]</scope>
    <source>
        <strain evidence="9 10">DSM 12857</strain>
    </source>
</reference>
<keyword evidence="4 6" id="KW-0238">DNA-binding</keyword>
<feature type="domain" description="Tyr recombinase" evidence="7">
    <location>
        <begin position="115"/>
        <end position="241"/>
    </location>
</feature>
<dbReference type="Gene3D" id="1.10.150.130">
    <property type="match status" value="1"/>
</dbReference>
<evidence type="ECO:0000256" key="2">
    <source>
        <dbReference type="ARBA" id="ARBA00008857"/>
    </source>
</evidence>
<keyword evidence="10" id="KW-1185">Reference proteome</keyword>
<dbReference type="RefSeq" id="WP_346064582.1">
    <property type="nucleotide sequence ID" value="NZ_BRPJ01000009.1"/>
</dbReference>
<proteinExistence type="inferred from homology"/>
<dbReference type="Pfam" id="PF00589">
    <property type="entry name" value="Phage_integrase"/>
    <property type="match status" value="1"/>
</dbReference>
<dbReference type="PROSITE" id="PS51900">
    <property type="entry name" value="CB"/>
    <property type="match status" value="1"/>
</dbReference>
<dbReference type="Pfam" id="PF13495">
    <property type="entry name" value="Phage_int_SAM_4"/>
    <property type="match status" value="1"/>
</dbReference>
<evidence type="ECO:0000259" key="7">
    <source>
        <dbReference type="PROSITE" id="PS51898"/>
    </source>
</evidence>
<sequence>MKQAITMSKTASMTVDGAFELFIRKCKVKNLSENSINSYWQKTIIFKDFVGHETDISTITENTVDDYILYLRDNTKANEITVNSYLRSVRAFLYYCMECNYLERFVVHLTKVEKKIKETYTDDELERLLTRPDIGKCSFTEFKTWVFENYLLATGNRLTSALNVRIQDINFNDGLITIRKTKNRRQQILPLSNTLSGILMEYLEIRGGTGEEYLFCNVYGEKGRSNRTRRICTVSKREDCR</sequence>
<dbReference type="SUPFAM" id="SSF56349">
    <property type="entry name" value="DNA breaking-rejoining enzymes"/>
    <property type="match status" value="1"/>
</dbReference>
<dbReference type="Gene3D" id="1.10.443.10">
    <property type="entry name" value="Intergrase catalytic core"/>
    <property type="match status" value="1"/>
</dbReference>
<evidence type="ECO:0000313" key="10">
    <source>
        <dbReference type="Proteomes" id="UP001419084"/>
    </source>
</evidence>
<protein>
    <submittedName>
        <fullName evidence="9">Uncharacterized protein</fullName>
    </submittedName>
</protein>
<dbReference type="InterPro" id="IPR011010">
    <property type="entry name" value="DNA_brk_join_enz"/>
</dbReference>
<organism evidence="9 10">
    <name type="scientific">Lacrimispora amygdalina</name>
    <dbReference type="NCBI Taxonomy" id="253257"/>
    <lineage>
        <taxon>Bacteria</taxon>
        <taxon>Bacillati</taxon>
        <taxon>Bacillota</taxon>
        <taxon>Clostridia</taxon>
        <taxon>Lachnospirales</taxon>
        <taxon>Lachnospiraceae</taxon>
        <taxon>Lacrimispora</taxon>
    </lineage>
</organism>
<dbReference type="Proteomes" id="UP001419084">
    <property type="component" value="Unassembled WGS sequence"/>
</dbReference>
<dbReference type="EMBL" id="BRPJ01000009">
    <property type="protein sequence ID" value="GLB28633.1"/>
    <property type="molecule type" value="Genomic_DNA"/>
</dbReference>
<dbReference type="PROSITE" id="PS51898">
    <property type="entry name" value="TYR_RECOMBINASE"/>
    <property type="match status" value="1"/>
</dbReference>
<keyword evidence="5" id="KW-0233">DNA recombination</keyword>
<dbReference type="InterPro" id="IPR013762">
    <property type="entry name" value="Integrase-like_cat_sf"/>
</dbReference>
<feature type="domain" description="Core-binding (CB)" evidence="8">
    <location>
        <begin position="13"/>
        <end position="97"/>
    </location>
</feature>
<evidence type="ECO:0000259" key="8">
    <source>
        <dbReference type="PROSITE" id="PS51900"/>
    </source>
</evidence>
<evidence type="ECO:0000256" key="4">
    <source>
        <dbReference type="ARBA" id="ARBA00023125"/>
    </source>
</evidence>
<keyword evidence="3" id="KW-0229">DNA integration</keyword>
<dbReference type="PANTHER" id="PTHR30349:SF41">
    <property type="entry name" value="INTEGRASE_RECOMBINASE PROTEIN MJ0367-RELATED"/>
    <property type="match status" value="1"/>
</dbReference>
<dbReference type="InterPro" id="IPR050090">
    <property type="entry name" value="Tyrosine_recombinase_XerCD"/>
</dbReference>
<evidence type="ECO:0000256" key="6">
    <source>
        <dbReference type="PROSITE-ProRule" id="PRU01248"/>
    </source>
</evidence>
<comment type="caution">
    <text evidence="9">The sequence shown here is derived from an EMBL/GenBank/DDBJ whole genome shotgun (WGS) entry which is preliminary data.</text>
</comment>
<dbReference type="PANTHER" id="PTHR30349">
    <property type="entry name" value="PHAGE INTEGRASE-RELATED"/>
    <property type="match status" value="1"/>
</dbReference>
<dbReference type="InterPro" id="IPR044068">
    <property type="entry name" value="CB"/>
</dbReference>
<evidence type="ECO:0000256" key="1">
    <source>
        <dbReference type="ARBA" id="ARBA00003283"/>
    </source>
</evidence>
<name>A0ABQ5M111_9FIRM</name>
<accession>A0ABQ5M111</accession>
<comment type="function">
    <text evidence="1">Site-specific tyrosine recombinase, which acts by catalyzing the cutting and rejoining of the recombining DNA molecules.</text>
</comment>
<dbReference type="InterPro" id="IPR002104">
    <property type="entry name" value="Integrase_catalytic"/>
</dbReference>
<dbReference type="InterPro" id="IPR004107">
    <property type="entry name" value="Integrase_SAM-like_N"/>
</dbReference>
<evidence type="ECO:0000256" key="3">
    <source>
        <dbReference type="ARBA" id="ARBA00022908"/>
    </source>
</evidence>
<evidence type="ECO:0000313" key="9">
    <source>
        <dbReference type="EMBL" id="GLB28633.1"/>
    </source>
</evidence>
<comment type="similarity">
    <text evidence="2">Belongs to the 'phage' integrase family.</text>
</comment>
<evidence type="ECO:0000256" key="5">
    <source>
        <dbReference type="ARBA" id="ARBA00023172"/>
    </source>
</evidence>
<dbReference type="InterPro" id="IPR010998">
    <property type="entry name" value="Integrase_recombinase_N"/>
</dbReference>